<feature type="domain" description="VWFD" evidence="4">
    <location>
        <begin position="3234"/>
        <end position="3412"/>
    </location>
</feature>
<keyword evidence="3" id="KW-0325">Glycoprotein</keyword>
<dbReference type="InterPro" id="IPR001846">
    <property type="entry name" value="VWF_type-D"/>
</dbReference>
<dbReference type="InterPro" id="IPR002919">
    <property type="entry name" value="TIL_dom"/>
</dbReference>
<feature type="domain" description="VWFD" evidence="4">
    <location>
        <begin position="3620"/>
        <end position="3794"/>
    </location>
</feature>
<dbReference type="InterPro" id="IPR025615">
    <property type="entry name" value="TILa_dom"/>
</dbReference>
<dbReference type="PROSITE" id="PS51233">
    <property type="entry name" value="VWFD"/>
    <property type="match status" value="13"/>
</dbReference>
<feature type="domain" description="VWFD" evidence="4">
    <location>
        <begin position="855"/>
        <end position="1026"/>
    </location>
</feature>
<dbReference type="Pfam" id="PF00094">
    <property type="entry name" value="VWD"/>
    <property type="match status" value="13"/>
</dbReference>
<dbReference type="InterPro" id="IPR014853">
    <property type="entry name" value="VWF/SSPO/ZAN-like_Cys-rich_dom"/>
</dbReference>
<feature type="domain" description="VWFD" evidence="4">
    <location>
        <begin position="5163"/>
        <end position="5337"/>
    </location>
</feature>
<dbReference type="Ensembl" id="ENSVKKT00000011810.1">
    <property type="protein sequence ID" value="ENSVKKP00000011532.1"/>
    <property type="gene ID" value="ENSVKKG00000008045.1"/>
</dbReference>
<dbReference type="SUPFAM" id="SSF57567">
    <property type="entry name" value="Serine protease inhibitors"/>
    <property type="match status" value="12"/>
</dbReference>
<dbReference type="PANTHER" id="PTHR11339">
    <property type="entry name" value="EXTRACELLULAR MATRIX GLYCOPROTEIN RELATED"/>
    <property type="match status" value="1"/>
</dbReference>
<evidence type="ECO:0000259" key="4">
    <source>
        <dbReference type="PROSITE" id="PS51233"/>
    </source>
</evidence>
<evidence type="ECO:0000256" key="1">
    <source>
        <dbReference type="ARBA" id="ARBA00022737"/>
    </source>
</evidence>
<dbReference type="SMART" id="SM00215">
    <property type="entry name" value="VWC_out"/>
    <property type="match status" value="8"/>
</dbReference>
<feature type="domain" description="VWFD" evidence="4">
    <location>
        <begin position="4410"/>
        <end position="4586"/>
    </location>
</feature>
<dbReference type="FunFam" id="2.10.25.10:FF:000055">
    <property type="entry name" value="alpha-tectorin isoform X1"/>
    <property type="match status" value="12"/>
</dbReference>
<dbReference type="InterPro" id="IPR001007">
    <property type="entry name" value="VWF_dom"/>
</dbReference>
<dbReference type="InterPro" id="IPR003645">
    <property type="entry name" value="Fol_N"/>
</dbReference>
<dbReference type="SMART" id="SM00214">
    <property type="entry name" value="VWC"/>
    <property type="match status" value="7"/>
</dbReference>
<feature type="domain" description="VWFD" evidence="4">
    <location>
        <begin position="2843"/>
        <end position="3023"/>
    </location>
</feature>
<sequence length="5339" mass="585121">MRISPILLWGEHRANARGKKFVTAFMQNDQKSHPNQPETKYELLITGHHSATMAKVTVNKSMYRRTVPVKEGQTVKVRLPSTIEMVGSDTFDGTVLIQADKDISVFAQSQERSSIGTTVVYPVEQLGTLYYVLTPPGDRANTFKEFTVIASETPTKVIIDLKGAVTFKGQVYPAGKELEVDLKAFQAIQLQSSDDLSGTKVESTETVAVLSGHSCADKNSQVCNHVIEQLLPVTSWGTFFIVPQQVLQDRDGIVYIMASQSTYTEYHHGHTQKSQTMESQQVIQLNRPSSEPMFISASTGIQVLFFFAATEKRNNGPFLINIPGIANYCRSYDIDGMSQFDNYAVIVAKTSETEGIVLGKTTIGNVQWRPIPDSEYSWAEYSLAGNAASFSLEHPSSPFGLYILGVSQYGGYGSVAVSGRSVHLVPSCSLIRCKKEEKCEIMEGHPTCAAESASTCIAHSGPHYQTFDGKNFDFTGACTYTIARTFNQDADLPYFHIEVTNENRDNTHVPYTSLVSVTAYNHTISQGRNEMGLVRVNGLLRSPPVSLSEEKITVTQQSSNFVIKINTGLIVIKINTGLFYSVKVMVPSTYQGLLQGLCGNYNGQEEDEFLLPDGTMASDAAAFGAAWKVPVPGAEGSCSDGCSGSSCPVCEERKKAIFKQRNYCGILTASDGPFRACHSKVDPSVYFDNCVYDVCLGNGESLILCQSIQSYVSTCQEAGVSVEPWRNPSFCLPVPFPLSCPENSHYEDCGNACPATCFDRSAPSTCDDTCAKICQCDKGFILSNKKCVPVESCGCMYKGKTYKAGEEFWDDESCQTRCRCNPTLGKMECRKDSCKANQKCVVVNGVRGCHVLKHAICIGTGDPHYTTFDGKKFDFMGTCIYQLAGTCSDNPNLTPFSVMVENNHRGSKVVSYTKVVTLEVYNMTISLSQEYPNKIQLMGVVVQYMPECQTGGDALGQTDFDLKVSFDWYSYARVILPSSYANAVCGLCGNANQDPSDDFIMKDGMRTTDEIQFAESWKVKEVPGCSAGCTTNCPLCSQEEKKSYESNSYCGILTKKDGPFKQCHKTVNAQFYFDSCVFDTCQYKGHHDILCSSIAAYATTCQSRGIHIQPWRSSSFCSLPCPRNSHYEPCGTGCPATCHSPFAPSTCEAECTEGCFCDSGFILSGDQCVPQEACGCVQGGRYYKKGDTFFPDTSCQKKCQCTGDGVIKCERFSCGTHEECRVEKGIQDCYPSGYGTATVFGDPYYISFDGRSFFFHGSCTYTFVNVCGRDHQLVEFSVLLETEKLSHGPLGLVRAVVVSIHGYKIILQRGIKWEIKVNGKFYNLPVNKVDGKFWITQEGNNIILQTSFSLTVLYDTSSFVRVTVPSTYQGHMCGLGGNFNGDKSDDFLLPNGKHAQNVEEFGASWKVPMDGVVCSDGCGERCPTCSSAQTAPYRAEQSCGMIQSKSGPFRECHPLVSPAEYFEVCLYDMCATEGAEESLCRSLQAYVAACQAAGGTVGSWRTSSFCPLACPANSHYETCTMSCDYSCASLTGPSTCTRQCYEGCQCNEGYVFDGAACVPMDRCGCVHDGLYLKTGESIFSSNCSEECTCGTSSQLTCVKTSCQSCTLTDGVPSCVRERVPSCSSVQCRKKEKCEIINGQPVCVPESESTCWAQGDPHYYTFDGRKFDFMGTCTYIIARTCGQDVSLPSFSIVAKNENRGNPHVSYIALVTATIYNVTISVARYEVGFVRVNNQRTRLPISLNDGKLRLYQYGGSAFIETDFSLRVSYDWNSYLVVKISSSFWESVCGLCGNYNGDPTDDFRTPEGNLAPSPVQFGKSWKVEDGDRFCWDDCHGECKSCPPEMVIKYKDEPFCGWISKVGDGPFSQCHSVVDPSIFLENCVYDLCLNDGLKHVLCEALKNYAEACQKEGAAVSDWRSLTGCCESLSCPENSHYEACGPPCPTTCNAQAGPQNCSTLPCVETCQCNGGFVLDAGRCVPESACGCLFEGKLYSPGEQFWGDAACTKRCTCDAETKQVTCQATGCKSGEQCRVEDGIQNCYPTSYATCSASGDPHYITFDGLKFDFQGTCVYQFTGLCEKRTDLVDFLVLVQNDHRGSQAVSFTRDVEIYVYETSIVISRRNPAKVMVNGLLTNLPYYTESKRISIHRQGQEAVIETDFGLTVTFDWQSRVTVTVPSTYANTLCGLCGNFNGNKQDELTMKNGTVAPSPSAFGQSWKMREVPGCTEVDKGECADLAAIEKQQRQLGKECGLILAKDGPFRECHSKIDPEGYFQDCVYDYCFFEGQQTVICQLISSYAAACQAAGAVLYEWRSDTFCSLSCTPNSHYELCAQGCPQTCSSLYAPAPCPAQCREGCVCNEDFVLSGDQCVPLSQCGCIHQGQYYLAGETFYPTCQERCVCQAGGTVQCMAFSCGPHEECRLLDGIQKCYSVGNATCSASGDPHYLSFDGLAFDFQGTCTYTLAKANGDNQTLVPFVVNVENEPWGNGQVSVTKMVSVKIYGITLTLLQKKKGQVNGISQSLPVSFSTGMVTVTQQGSNIVIKADIGLIVNYDLFYSVKVMVPSTYQGRMQGLCGNYNGQKEDEFLLPDGTMASDAAAFGAAWKVPVPGAEGSCSDGCSGSSCPVCEERKKAIFKQRNYCGILTASDGPFRACHSKVDPSVYFDNCVYDVCLGNGESLILCQSIQSYVSACQEAGVSVEPWRNPSFCPLHCPANSHYQLCADLCSTSCAKITDPQPCPETCTEGCQCDDGFFFDGLGCVRAESCGCFHNGRYYKPNETVLLNTCQESCRCIPSQGVTCEAHSCARDETCKIQDGVLGCFHKDPCKALHCRQQETCKIENGLAKCVPNFNGSCWGWGDPHYHTFDGMDFDFQGTCSYTIAKYCGSDPTLVPFTIVEKNDNRGNQAVSYVSLANIFVYGYKISIYKQEVGRIRVCQSGDGLPLTLEEGKIRLFQSGPSAVLQTEFGLQVTYDWKWHLVITLPSSYYNATCGLCGNFNRDPRDDMALPNGTMVSSVTSWASSWRVKDRDPFCWDSCQGNCPTCDESKKELYGSNAHCGIIRNASAGPFRECHAKVNPDDFFDSCIYDVCLNGGAQGFLCQALEAYAKTCRKAGALIYDWRTPSGCALQCPENSHYEFCGNACPASCSDRTAPSTCQEPCVETCQCDEGYVLSADKCVPTGSCGCTYNGFYYKPGEEFWAGGNCGSRCTCDSSLGIVVCKPASCQANEQCALVNGVWGCHPVSYATCSASGDPHYTSFDGRRYDFMGTCIYQLVGLCSDDPTLKPFTINVENNNRGNKKVSYTKVVTVEAYNLSIVLSQEHPRRIQVNGAFANLPFYHGDRIKAYLRGMEVFIQTDFDVTVVFDWKSYVRVMVPSTYTNAVCGLCGNNNRDPKDDFAMKDGSQAPSASQFAESWKVAEVPGCSVGCTDDCPACGDAQKEAYEGEQYCGILIKKDGPFRQCHRTIDPTPYFIDCVFDTCQYHGQHDALCRAISVYVAACQALGVQIGPWRTDSFCPACSLNSHYELCGNGCPATCHGLSAPASCMASCKEGCYCDAGFVLSGDQCVPLGDCGCMHQGKYYKKGEYFYPSSSCQEQCQCTENGVVECQETSCGPHEECKVQDGIQGCHPEGHGNCSMAAGSHYLTFDGRAYDFHGTCLYALSTVAGKDSRLANFSVLVENDRSLTKSVVVSVHGYTVVIEKGMKWQVKVNGERYTLPMTTSAGRLWANQEGSNIIVQSDFGLKVLYDSSSYVLVFVPSTYQGHVGGLCGNFNKDKTDDFTLPSGESTQNVDQFGASWKVPLEGTGCSDGCGEKCPVCGSQQTAPYTPKSSCGMIQAMSGPFKGCHAFVDPAEYFGHCLYDMCASNGAMESLCRSLQAYVAACQAAGATIEAWRNSSFCPLTCPSNSHYSLCTRTCDFTCTSLSTSGQCTEKCFEGCQCDSSYLFDGNRCVAMEDCGCVVGTVCETVNGWPQCIPVTSFCGITHCRSGYECQIIDGRPRCVATAQLCRRIQCREGTVCKVVSGSARCAPILPTQPVCWASGHPHYHTFDGHSYDFQGTCTYTVIKTCKPSSTLPFFHIFTKSQKRLPFSFVNQVTITVYSYNITMVKYEYGLVRINQVRSRLPVSLSEGKLSLFHRGGQLVIETQFGLKVYYDWNYYLVVKVTPAFQNQICGLCGNYNGDPNDDFLTSSGGLATTAVGFGKSWKVEDGGTACSHGCHGKCWRCAPELVARYSAETFCGLITKHRGGPFWLCRSVIDPKPYLNDCVTDLCTFEGYKQILCRALKTYADACQREGVVISAWRKQAGCPLTCPDYSQYVACGSACPATCTNPDAPKKCHLPCMETCQCKPGYVLDAGRCIPKSRCGCNFHGQLYAPNERFWGDNQCHQQCLCRAQDRKVVCHSARCSEVEGCHVVNGMRKCYPTVYGTCTALGQLHYITFDGLRFDFYGTCVYRLAELCHRSANLTQFHVLVQQERQGLKVPSAAKATEIKVYGMTVTISRSQVLLNGLLINLPYNIEYDKVSLYRQGWDIVLTTDFGLTVTFDGKNNIRLTVPGTYRGYLCGLCGNYNGWADDDMLQQNGMPATNPGEFGRSWKVRDIPGCVEKEKKACHDLVTVERVQSTSKECGILLDKHGPFKMCHRMVPPQSYFKDCVFDYCSNRGNKNVICHILSSYVAACQTAGIHIYEWRSTNLCMPDCPANSHYKVCASDCPMTCRSLFNPVLCTAKCREGCECNEGFVLSGDQCVPISQCGCVHQGFYYKAGESFYLNGFCKERCVCQVGGIMECHRSSCGPHEECRLIDGVQTCHGVASRRSGTCHVSGDPHYLTFDGSKFDIQSNCTYILARSCTLKSSVPSFSVHVENERRSRGKVSVTKVVSVIVNGATTYLPFRLENDGMWVYYHGDNIVLRTDFGLFISFDQLYHLIVKVPDTYQGQMCGLCGNYNGRPHDDFFLPTGHPAMSIRSFVTAWKVDGPTAACAEDCAASVCGACQQSRKASYVQNSQCGILQAPYGPFSACYSTINPTDFYNNCVHDLCKARGNPVILCRAIRSYAIACQAAGVKIQPWRTATFCPMKCPANSHYELCTRACPSRCKEATTITKCPNNCAEGCQCRKGYFMLLPSPLRLTLLCFYWQVGTKVITANCREQCVCQRLGRVVCTPLPCAAAESCVLSNGKWSCARQEGHCTITQGHIFTTYDGVSGKVPSDGSYEITALVNAKSKSWFRVVVQLKKCPQCPTPLVVAVTVYFHKLIVLLKQDSSVSVNGHPVTLPAQPSREVSVSQAQDMIIVTQGTDLKVLYSTRGDLTVALSGTLANKVFRSCGNFNGNGADDLRLPNGRIAHTITEVISHWSVTTAMQNGR</sequence>
<reference evidence="5" key="1">
    <citation type="submission" date="2025-08" db="UniProtKB">
        <authorList>
            <consortium name="Ensembl"/>
        </authorList>
    </citation>
    <scope>IDENTIFICATION</scope>
</reference>
<dbReference type="SUPFAM" id="SSF57603">
    <property type="entry name" value="FnI-like domain"/>
    <property type="match status" value="1"/>
</dbReference>
<keyword evidence="6" id="KW-1185">Reference proteome</keyword>
<feature type="domain" description="VWFD" evidence="4">
    <location>
        <begin position="2042"/>
        <end position="2221"/>
    </location>
</feature>
<dbReference type="Gene3D" id="2.10.25.10">
    <property type="entry name" value="Laminin"/>
    <property type="match status" value="12"/>
</dbReference>
<feature type="domain" description="VWFD" evidence="4">
    <location>
        <begin position="1235"/>
        <end position="1415"/>
    </location>
</feature>
<dbReference type="InterPro" id="IPR050780">
    <property type="entry name" value="Mucin_vWF_Thrombospondin_sf"/>
</dbReference>
<dbReference type="InterPro" id="IPR036084">
    <property type="entry name" value="Ser_inhib-like_sf"/>
</dbReference>
<feature type="domain" description="VWFD" evidence="4">
    <location>
        <begin position="4797"/>
        <end position="4960"/>
    </location>
</feature>
<evidence type="ECO:0000313" key="5">
    <source>
        <dbReference type="Ensembl" id="ENSVKKP00000011532.1"/>
    </source>
</evidence>
<dbReference type="Pfam" id="PF17517">
    <property type="entry name" value="IgGFc_binding"/>
    <property type="match status" value="1"/>
</dbReference>
<keyword evidence="2" id="KW-1015">Disulfide bond</keyword>
<protein>
    <recommendedName>
        <fullName evidence="4">VWFD domain-containing protein</fullName>
    </recommendedName>
</protein>
<dbReference type="Proteomes" id="UP000694545">
    <property type="component" value="Unplaced"/>
</dbReference>
<dbReference type="PANTHER" id="PTHR11339:SF244">
    <property type="entry name" value="IGGFC-BINDING PROTEIN"/>
    <property type="match status" value="1"/>
</dbReference>
<evidence type="ECO:0000256" key="2">
    <source>
        <dbReference type="ARBA" id="ARBA00023157"/>
    </source>
</evidence>
<evidence type="ECO:0000313" key="6">
    <source>
        <dbReference type="Proteomes" id="UP000694545"/>
    </source>
</evidence>
<proteinExistence type="predicted"/>
<dbReference type="Pfam" id="PF12714">
    <property type="entry name" value="TILa"/>
    <property type="match status" value="7"/>
</dbReference>
<dbReference type="CDD" id="cd19941">
    <property type="entry name" value="TIL"/>
    <property type="match status" value="12"/>
</dbReference>
<keyword evidence="1" id="KW-0677">Repeat</keyword>
<dbReference type="Pfam" id="PF08742">
    <property type="entry name" value="C8"/>
    <property type="match status" value="12"/>
</dbReference>
<dbReference type="SMART" id="SM00832">
    <property type="entry name" value="C8"/>
    <property type="match status" value="12"/>
</dbReference>
<reference evidence="5" key="2">
    <citation type="submission" date="2025-09" db="UniProtKB">
        <authorList>
            <consortium name="Ensembl"/>
        </authorList>
    </citation>
    <scope>IDENTIFICATION</scope>
</reference>
<evidence type="ECO:0000256" key="3">
    <source>
        <dbReference type="ARBA" id="ARBA00023180"/>
    </source>
</evidence>
<feature type="domain" description="VWFD" evidence="4">
    <location>
        <begin position="454"/>
        <end position="639"/>
    </location>
</feature>
<feature type="domain" description="VWFD" evidence="4">
    <location>
        <begin position="2428"/>
        <end position="2608"/>
    </location>
</feature>
<dbReference type="InterPro" id="IPR035234">
    <property type="entry name" value="IgGFc-bd_N"/>
</dbReference>
<accession>A0A8D2KW51</accession>
<organism evidence="5 6">
    <name type="scientific">Varanus komodoensis</name>
    <name type="common">Komodo dragon</name>
    <dbReference type="NCBI Taxonomy" id="61221"/>
    <lineage>
        <taxon>Eukaryota</taxon>
        <taxon>Metazoa</taxon>
        <taxon>Chordata</taxon>
        <taxon>Craniata</taxon>
        <taxon>Vertebrata</taxon>
        <taxon>Euteleostomi</taxon>
        <taxon>Lepidosauria</taxon>
        <taxon>Squamata</taxon>
        <taxon>Bifurcata</taxon>
        <taxon>Unidentata</taxon>
        <taxon>Episquamata</taxon>
        <taxon>Toxicofera</taxon>
        <taxon>Anguimorpha</taxon>
        <taxon>Paleoanguimorpha</taxon>
        <taxon>Varanoidea</taxon>
        <taxon>Varanidae</taxon>
        <taxon>Varanus</taxon>
    </lineage>
</organism>
<dbReference type="Pfam" id="PF01826">
    <property type="entry name" value="TIL"/>
    <property type="match status" value="12"/>
</dbReference>
<feature type="domain" description="VWFD" evidence="4">
    <location>
        <begin position="4021"/>
        <end position="4199"/>
    </location>
</feature>
<name>A0A8D2KW51_VARKO</name>
<dbReference type="SMART" id="SM00216">
    <property type="entry name" value="VWD"/>
    <property type="match status" value="13"/>
</dbReference>
<dbReference type="SMART" id="SM00274">
    <property type="entry name" value="FOLN"/>
    <property type="match status" value="5"/>
</dbReference>
<feature type="domain" description="VWFD" evidence="4">
    <location>
        <begin position="1648"/>
        <end position="1828"/>
    </location>
</feature>